<dbReference type="CDD" id="cd04433">
    <property type="entry name" value="AFD_class_I"/>
    <property type="match status" value="1"/>
</dbReference>
<dbReference type="InterPro" id="IPR000873">
    <property type="entry name" value="AMP-dep_synth/lig_dom"/>
</dbReference>
<gene>
    <name evidence="4" type="ORF">C7402_102169</name>
</gene>
<dbReference type="SUPFAM" id="SSF56801">
    <property type="entry name" value="Acetyl-CoA synthetase-like"/>
    <property type="match status" value="1"/>
</dbReference>
<comment type="caution">
    <text evidence="4">The sequence shown here is derived from an EMBL/GenBank/DDBJ whole genome shotgun (WGS) entry which is preliminary data.</text>
</comment>
<dbReference type="EMBL" id="QEOB01000002">
    <property type="protein sequence ID" value="PVX86333.1"/>
    <property type="molecule type" value="Genomic_DNA"/>
</dbReference>
<protein>
    <submittedName>
        <fullName evidence="4">Fatty-acyl-CoA synthase</fullName>
    </submittedName>
</protein>
<evidence type="ECO:0000259" key="3">
    <source>
        <dbReference type="Pfam" id="PF00501"/>
    </source>
</evidence>
<dbReference type="Proteomes" id="UP000245712">
    <property type="component" value="Unassembled WGS sequence"/>
</dbReference>
<dbReference type="Gene3D" id="3.40.50.12780">
    <property type="entry name" value="N-terminal domain of ligase-like"/>
    <property type="match status" value="1"/>
</dbReference>
<organism evidence="4 5">
    <name type="scientific">Paraburkholderia unamae</name>
    <dbReference type="NCBI Taxonomy" id="219649"/>
    <lineage>
        <taxon>Bacteria</taxon>
        <taxon>Pseudomonadati</taxon>
        <taxon>Pseudomonadota</taxon>
        <taxon>Betaproteobacteria</taxon>
        <taxon>Burkholderiales</taxon>
        <taxon>Burkholderiaceae</taxon>
        <taxon>Paraburkholderia</taxon>
    </lineage>
</organism>
<dbReference type="PANTHER" id="PTHR43201:SF5">
    <property type="entry name" value="MEDIUM-CHAIN ACYL-COA LIGASE ACSF2, MITOCHONDRIAL"/>
    <property type="match status" value="1"/>
</dbReference>
<accession>A0ABX5KT98</accession>
<dbReference type="InterPro" id="IPR042099">
    <property type="entry name" value="ANL_N_sf"/>
</dbReference>
<dbReference type="Pfam" id="PF00501">
    <property type="entry name" value="AMP-binding"/>
    <property type="match status" value="1"/>
</dbReference>
<evidence type="ECO:0000256" key="1">
    <source>
        <dbReference type="ARBA" id="ARBA00006432"/>
    </source>
</evidence>
<feature type="domain" description="AMP-dependent synthetase/ligase" evidence="3">
    <location>
        <begin position="8"/>
        <end position="387"/>
    </location>
</feature>
<dbReference type="PANTHER" id="PTHR43201">
    <property type="entry name" value="ACYL-COA SYNTHETASE"/>
    <property type="match status" value="1"/>
</dbReference>
<evidence type="ECO:0000313" key="5">
    <source>
        <dbReference type="Proteomes" id="UP000245712"/>
    </source>
</evidence>
<dbReference type="Gene3D" id="3.30.300.30">
    <property type="match status" value="1"/>
</dbReference>
<evidence type="ECO:0000256" key="2">
    <source>
        <dbReference type="ARBA" id="ARBA00022598"/>
    </source>
</evidence>
<comment type="similarity">
    <text evidence="1">Belongs to the ATP-dependent AMP-binding enzyme family.</text>
</comment>
<dbReference type="RefSeq" id="WP_116609786.1">
    <property type="nucleotide sequence ID" value="NZ_QEOB01000002.1"/>
</dbReference>
<reference evidence="4 5" key="1">
    <citation type="submission" date="2018-05" db="EMBL/GenBank/DDBJ databases">
        <title>Genomic Encyclopedia of Type Strains, Phase IV (KMG-V): Genome sequencing to study the core and pangenomes of soil and plant-associated prokaryotes.</title>
        <authorList>
            <person name="Whitman W."/>
        </authorList>
    </citation>
    <scope>NUCLEOTIDE SEQUENCE [LARGE SCALE GENOMIC DNA]</scope>
    <source>
        <strain evidence="4 5">SCZa-39</strain>
    </source>
</reference>
<keyword evidence="5" id="KW-1185">Reference proteome</keyword>
<evidence type="ECO:0000313" key="4">
    <source>
        <dbReference type="EMBL" id="PVX86333.1"/>
    </source>
</evidence>
<name>A0ABX5KT98_9BURK</name>
<dbReference type="InterPro" id="IPR045851">
    <property type="entry name" value="AMP-bd_C_sf"/>
</dbReference>
<sequence>MSETTLFEWIERAPPAATALVFGDARISYGELRERAQRIAGGLNEAGIRRHDTVALWLPNLPDWLAIALACARLGAAVLCLNMRYGPKEVGQFMERTGCKALCYMPSYKGKDYESLLRAVDPACLAALQCVVAVSEAYARAPAARAPYAPEGARAIDLEALACAAPLAHVPAQPGDACIILSSSGTTSQPKLIVHAQGRVLHHGRDVAAAFGIGPDDARLLLAIPLCGAFGYTIAMTALAAHAPLVLMESFDPAETALAMVEHRVTHMFGTNDMLDKILAATGADWTPRDLRMYGHANFTPGLVDLPKRAEARGILMRGCFGMSETLALFAAQPGDAPLDRRAQSGGVPLAPDARIRVRCLRTGALLGAGEPGELEIATPDIMTGYLGNAEATAKAFTPDGFLRTGDIACLTGDGGFNHLSRIGDVLRIGGYLVNPLEIEEVVLASSGAHACQVVAVEAQGSARPVAFVVGSEAYVHEEHTLLAACKAQLAIFKVPVRIFRIGAFPVTPSPNGEKVKKNELQAMARELLASGEARS</sequence>
<keyword evidence="2" id="KW-0436">Ligase</keyword>
<proteinExistence type="inferred from homology"/>